<dbReference type="InterPro" id="IPR000719">
    <property type="entry name" value="Prot_kinase_dom"/>
</dbReference>
<comment type="caution">
    <text evidence="1">The sequence shown here is derived from an EMBL/GenBank/DDBJ whole genome shotgun (WGS) entry which is preliminary data.</text>
</comment>
<dbReference type="AlphaFoldDB" id="A0A1Q9CJS4"/>
<dbReference type="Gene3D" id="1.10.510.10">
    <property type="entry name" value="Transferase(Phosphotransferase) domain 1"/>
    <property type="match status" value="1"/>
</dbReference>
<dbReference type="GO" id="GO:0004672">
    <property type="term" value="F:protein kinase activity"/>
    <property type="evidence" value="ECO:0007669"/>
    <property type="project" value="InterPro"/>
</dbReference>
<evidence type="ECO:0000313" key="2">
    <source>
        <dbReference type="Proteomes" id="UP000186817"/>
    </source>
</evidence>
<dbReference type="GO" id="GO:0005524">
    <property type="term" value="F:ATP binding"/>
    <property type="evidence" value="ECO:0007669"/>
    <property type="project" value="InterPro"/>
</dbReference>
<sequence length="317" mass="35062">MFSRTPRWPCQTTCPGPGPGSYDLPRWPNLPRTPRTPRTPLLIPASVKLAGVKNLTETNPTLLTNKSIFKKSESDFAWTIESPVTKLGSGAVGTVLLGRCGACSAAIKFSKEARFNPEIMQEAHLLKGLHHPNIVRLLHFENAAGSAKAMLALELLGDNLLAIQENNKATEIDFWEAARSLLAAAKYIHGKMIAHTDLTASNVGARPSAYVWTLVVFDFDGAIQLEHADQRVERKPAKMLYWSPEAWANGSYSPLAEDIYSTGQTLQEIVAASTLSCRALVQFLDRMLCEEGRRLSAQEAFDIIWKMERGDAEWSRV</sequence>
<dbReference type="InterPro" id="IPR011009">
    <property type="entry name" value="Kinase-like_dom_sf"/>
</dbReference>
<gene>
    <name evidence="1" type="primary">CIPK1</name>
    <name evidence="1" type="ORF">AK812_SmicGene36071</name>
</gene>
<dbReference type="Pfam" id="PF00069">
    <property type="entry name" value="Pkinase"/>
    <property type="match status" value="1"/>
</dbReference>
<dbReference type="PROSITE" id="PS50011">
    <property type="entry name" value="PROTEIN_KINASE_DOM"/>
    <property type="match status" value="1"/>
</dbReference>
<protein>
    <submittedName>
        <fullName evidence="1">CBL-interacting serine/threonine-protein kinase 1</fullName>
    </submittedName>
</protein>
<keyword evidence="1" id="KW-0418">Kinase</keyword>
<keyword evidence="1" id="KW-0808">Transferase</keyword>
<name>A0A1Q9CJS4_SYMMI</name>
<dbReference type="PANTHER" id="PTHR48011:SF4">
    <property type="entry name" value="MITOGEN-ACTIVATED PROTEIN KINASE KINASE KINASE 19"/>
    <property type="match status" value="1"/>
</dbReference>
<evidence type="ECO:0000313" key="1">
    <source>
        <dbReference type="EMBL" id="OLP83191.1"/>
    </source>
</evidence>
<proteinExistence type="predicted"/>
<dbReference type="GO" id="GO:0007165">
    <property type="term" value="P:signal transduction"/>
    <property type="evidence" value="ECO:0007669"/>
    <property type="project" value="TreeGrafter"/>
</dbReference>
<dbReference type="SUPFAM" id="SSF56112">
    <property type="entry name" value="Protein kinase-like (PK-like)"/>
    <property type="match status" value="1"/>
</dbReference>
<reference evidence="1 2" key="1">
    <citation type="submission" date="2016-02" db="EMBL/GenBank/DDBJ databases">
        <title>Genome analysis of coral dinoflagellate symbionts highlights evolutionary adaptations to a symbiotic lifestyle.</title>
        <authorList>
            <person name="Aranda M."/>
            <person name="Li Y."/>
            <person name="Liew Y.J."/>
            <person name="Baumgarten S."/>
            <person name="Simakov O."/>
            <person name="Wilson M."/>
            <person name="Piel J."/>
            <person name="Ashoor H."/>
            <person name="Bougouffa S."/>
            <person name="Bajic V.B."/>
            <person name="Ryu T."/>
            <person name="Ravasi T."/>
            <person name="Bayer T."/>
            <person name="Micklem G."/>
            <person name="Kim H."/>
            <person name="Bhak J."/>
            <person name="Lajeunesse T.C."/>
            <person name="Voolstra C.R."/>
        </authorList>
    </citation>
    <scope>NUCLEOTIDE SEQUENCE [LARGE SCALE GENOMIC DNA]</scope>
    <source>
        <strain evidence="1 2">CCMP2467</strain>
    </source>
</reference>
<dbReference type="Proteomes" id="UP000186817">
    <property type="component" value="Unassembled WGS sequence"/>
</dbReference>
<dbReference type="PANTHER" id="PTHR48011">
    <property type="entry name" value="CCR4-NOT TRANSCRIPTIONAL COMPLEX SUBUNIT CAF120-RELATED"/>
    <property type="match status" value="1"/>
</dbReference>
<accession>A0A1Q9CJS4</accession>
<dbReference type="OrthoDB" id="4062651at2759"/>
<dbReference type="InterPro" id="IPR052751">
    <property type="entry name" value="Plant_MAPKKK"/>
</dbReference>
<keyword evidence="2" id="KW-1185">Reference proteome</keyword>
<dbReference type="Gene3D" id="3.30.200.20">
    <property type="entry name" value="Phosphorylase Kinase, domain 1"/>
    <property type="match status" value="1"/>
</dbReference>
<dbReference type="EMBL" id="LSRX01001134">
    <property type="protein sequence ID" value="OLP83191.1"/>
    <property type="molecule type" value="Genomic_DNA"/>
</dbReference>
<organism evidence="1 2">
    <name type="scientific">Symbiodinium microadriaticum</name>
    <name type="common">Dinoflagellate</name>
    <name type="synonym">Zooxanthella microadriatica</name>
    <dbReference type="NCBI Taxonomy" id="2951"/>
    <lineage>
        <taxon>Eukaryota</taxon>
        <taxon>Sar</taxon>
        <taxon>Alveolata</taxon>
        <taxon>Dinophyceae</taxon>
        <taxon>Suessiales</taxon>
        <taxon>Symbiodiniaceae</taxon>
        <taxon>Symbiodinium</taxon>
    </lineage>
</organism>